<comment type="caution">
    <text evidence="1">The sequence shown here is derived from an EMBL/GenBank/DDBJ whole genome shotgun (WGS) entry which is preliminary data.</text>
</comment>
<dbReference type="Proteomes" id="UP000827092">
    <property type="component" value="Unassembled WGS sequence"/>
</dbReference>
<dbReference type="EMBL" id="JAFNEN010000093">
    <property type="protein sequence ID" value="KAG8195127.1"/>
    <property type="molecule type" value="Genomic_DNA"/>
</dbReference>
<protein>
    <submittedName>
        <fullName evidence="1">Uncharacterized protein</fullName>
    </submittedName>
</protein>
<evidence type="ECO:0000313" key="2">
    <source>
        <dbReference type="Proteomes" id="UP000827092"/>
    </source>
</evidence>
<reference evidence="1 2" key="1">
    <citation type="journal article" date="2022" name="Nat. Ecol. Evol.">
        <title>A masculinizing supergene underlies an exaggerated male reproductive morph in a spider.</title>
        <authorList>
            <person name="Hendrickx F."/>
            <person name="De Corte Z."/>
            <person name="Sonet G."/>
            <person name="Van Belleghem S.M."/>
            <person name="Kostlbacher S."/>
            <person name="Vangestel C."/>
        </authorList>
    </citation>
    <scope>NUCLEOTIDE SEQUENCE [LARGE SCALE GENOMIC DNA]</scope>
    <source>
        <strain evidence="1">W744_W776</strain>
    </source>
</reference>
<organism evidence="1 2">
    <name type="scientific">Oedothorax gibbosus</name>
    <dbReference type="NCBI Taxonomy" id="931172"/>
    <lineage>
        <taxon>Eukaryota</taxon>
        <taxon>Metazoa</taxon>
        <taxon>Ecdysozoa</taxon>
        <taxon>Arthropoda</taxon>
        <taxon>Chelicerata</taxon>
        <taxon>Arachnida</taxon>
        <taxon>Araneae</taxon>
        <taxon>Araneomorphae</taxon>
        <taxon>Entelegynae</taxon>
        <taxon>Araneoidea</taxon>
        <taxon>Linyphiidae</taxon>
        <taxon>Erigoninae</taxon>
        <taxon>Oedothorax</taxon>
    </lineage>
</organism>
<gene>
    <name evidence="1" type="ORF">JTE90_013601</name>
</gene>
<sequence length="142" mass="15771">MPQYSPMPPKGSKVIAHSGQLPISEVNHTEGIIKTMLHKPSSPQHSPMGFKGDCALRSIADLGTVTHTLGCAGSRAISRRPLSSRRCSRSAKAAQAWLHHAQMSGQRLEWSCFISWRSLPHYTRERLIDSFLPLELLDCGRK</sequence>
<dbReference type="AlphaFoldDB" id="A0AAV6VF72"/>
<keyword evidence="2" id="KW-1185">Reference proteome</keyword>
<evidence type="ECO:0000313" key="1">
    <source>
        <dbReference type="EMBL" id="KAG8195127.1"/>
    </source>
</evidence>
<accession>A0AAV6VF72</accession>
<name>A0AAV6VF72_9ARAC</name>
<proteinExistence type="predicted"/>